<dbReference type="Proteomes" id="UP001500979">
    <property type="component" value="Unassembled WGS sequence"/>
</dbReference>
<gene>
    <name evidence="3" type="ORF">GCM10010470_02090</name>
</gene>
<feature type="compositionally biased region" description="Basic and acidic residues" evidence="1">
    <location>
        <begin position="422"/>
        <end position="431"/>
    </location>
</feature>
<feature type="transmembrane region" description="Helical" evidence="2">
    <location>
        <begin position="110"/>
        <end position="130"/>
    </location>
</feature>
<keyword evidence="4" id="KW-1185">Reference proteome</keyword>
<feature type="region of interest" description="Disordered" evidence="1">
    <location>
        <begin position="272"/>
        <end position="362"/>
    </location>
</feature>
<evidence type="ECO:0000313" key="4">
    <source>
        <dbReference type="Proteomes" id="UP001500979"/>
    </source>
</evidence>
<sequence>MTTKKRGRGLVWFVALAAATLLGLVVVLTQVGFYRENLGDSTPVEWLPQLDLAYLTPIAVEGVAWVFTVMVAFAVVNNRPSGRYERLMWLFSSIAAGVNGWHNIHGGDWLTGVVLGGMSIAGPLIVHMTLRWDRDAQQDRTAEQIRRATIERTVRALRRGAQVGRHPIYSWRAFSIATNLNCPWDSAYRIALTGQYKAVHAVLVQQVARSLPTVRTPELESVHEDDELPVHGTVGADIFPACTDPLVADLHDVHDTRALFAIWGVHDPVHEDRARQETSENDRAQDSAPEAVHDSDEERANDTVHGVHDQDVHGARDALHDRAPKRAQGSARRRAQDRAPSKSERAQHTSKGRAREVVHARAERQDETAARFWHAARRRGVDISALTRAQVVERIGINNTTAVTRGFAKAESGEFPDPGEQSDEREWFGES</sequence>
<comment type="caution">
    <text evidence="3">The sequence shown here is derived from an EMBL/GenBank/DDBJ whole genome shotgun (WGS) entry which is preliminary data.</text>
</comment>
<feature type="transmembrane region" description="Helical" evidence="2">
    <location>
        <begin position="12"/>
        <end position="34"/>
    </location>
</feature>
<feature type="region of interest" description="Disordered" evidence="1">
    <location>
        <begin position="409"/>
        <end position="431"/>
    </location>
</feature>
<organism evidence="3 4">
    <name type="scientific">Saccharopolyspora taberi</name>
    <dbReference type="NCBI Taxonomy" id="60895"/>
    <lineage>
        <taxon>Bacteria</taxon>
        <taxon>Bacillati</taxon>
        <taxon>Actinomycetota</taxon>
        <taxon>Actinomycetes</taxon>
        <taxon>Pseudonocardiales</taxon>
        <taxon>Pseudonocardiaceae</taxon>
        <taxon>Saccharopolyspora</taxon>
    </lineage>
</organism>
<feature type="compositionally biased region" description="Basic and acidic residues" evidence="1">
    <location>
        <begin position="272"/>
        <end position="324"/>
    </location>
</feature>
<dbReference type="EMBL" id="BAAAUX010000001">
    <property type="protein sequence ID" value="GAA2773878.1"/>
    <property type="molecule type" value="Genomic_DNA"/>
</dbReference>
<protein>
    <recommendedName>
        <fullName evidence="5">DUF2637 domain-containing protein</fullName>
    </recommendedName>
</protein>
<keyword evidence="2" id="KW-0812">Transmembrane</keyword>
<accession>A0ABN3V0K0</accession>
<reference evidence="3 4" key="1">
    <citation type="journal article" date="2019" name="Int. J. Syst. Evol. Microbiol.">
        <title>The Global Catalogue of Microorganisms (GCM) 10K type strain sequencing project: providing services to taxonomists for standard genome sequencing and annotation.</title>
        <authorList>
            <consortium name="The Broad Institute Genomics Platform"/>
            <consortium name="The Broad Institute Genome Sequencing Center for Infectious Disease"/>
            <person name="Wu L."/>
            <person name="Ma J."/>
        </authorList>
    </citation>
    <scope>NUCLEOTIDE SEQUENCE [LARGE SCALE GENOMIC DNA]</scope>
    <source>
        <strain evidence="3 4">JCM 9383</strain>
    </source>
</reference>
<feature type="transmembrane region" description="Helical" evidence="2">
    <location>
        <begin position="54"/>
        <end position="75"/>
    </location>
</feature>
<feature type="transmembrane region" description="Helical" evidence="2">
    <location>
        <begin position="87"/>
        <end position="104"/>
    </location>
</feature>
<feature type="compositionally biased region" description="Basic and acidic residues" evidence="1">
    <location>
        <begin position="334"/>
        <end position="362"/>
    </location>
</feature>
<evidence type="ECO:0000256" key="2">
    <source>
        <dbReference type="SAM" id="Phobius"/>
    </source>
</evidence>
<keyword evidence="2" id="KW-0472">Membrane</keyword>
<keyword evidence="2" id="KW-1133">Transmembrane helix</keyword>
<dbReference type="Pfam" id="PF10935">
    <property type="entry name" value="DUF2637"/>
    <property type="match status" value="1"/>
</dbReference>
<evidence type="ECO:0000256" key="1">
    <source>
        <dbReference type="SAM" id="MobiDB-lite"/>
    </source>
</evidence>
<evidence type="ECO:0008006" key="5">
    <source>
        <dbReference type="Google" id="ProtNLM"/>
    </source>
</evidence>
<dbReference type="RefSeq" id="WP_344677390.1">
    <property type="nucleotide sequence ID" value="NZ_BAAAUX010000001.1"/>
</dbReference>
<name>A0ABN3V0K0_9PSEU</name>
<proteinExistence type="predicted"/>
<dbReference type="InterPro" id="IPR021235">
    <property type="entry name" value="DUF2637"/>
</dbReference>
<evidence type="ECO:0000313" key="3">
    <source>
        <dbReference type="EMBL" id="GAA2773878.1"/>
    </source>
</evidence>